<dbReference type="AlphaFoldDB" id="E7FS25"/>
<evidence type="ECO:0000313" key="2">
    <source>
        <dbReference type="Proteomes" id="UP000004099"/>
    </source>
</evidence>
<dbReference type="HOGENOM" id="CLU_2585325_0_0_9"/>
<sequence length="80" mass="8991">MSLFYLPDTPKLGSTVPKVEQNHPKLKKCSTADSKFRARGSESRTKYPKFGKMFYSVTFAKNSVDSDYGHISEITVLLAN</sequence>
<accession>E7FS25</accession>
<comment type="caution">
    <text evidence="1">The sequence shown here is derived from an EMBL/GenBank/DDBJ whole genome shotgun (WGS) entry which is preliminary data.</text>
</comment>
<proteinExistence type="predicted"/>
<dbReference type="Proteomes" id="UP000004099">
    <property type="component" value="Unassembled WGS sequence"/>
</dbReference>
<dbReference type="EMBL" id="ACGS02000045">
    <property type="protein sequence ID" value="EFZ34068.1"/>
    <property type="molecule type" value="Genomic_DNA"/>
</dbReference>
<name>E7FS25_9LACO</name>
<reference evidence="1 2" key="1">
    <citation type="submission" date="2011-01" db="EMBL/GenBank/DDBJ databases">
        <authorList>
            <person name="Muzny D."/>
            <person name="Qin X."/>
            <person name="Buhay C."/>
            <person name="Dugan-Rocha S."/>
            <person name="Ding Y."/>
            <person name="Chen G."/>
            <person name="Hawes A."/>
            <person name="Holder M."/>
            <person name="Jhangiani S."/>
            <person name="Johnson A."/>
            <person name="Khan Z."/>
            <person name="Li Z."/>
            <person name="Liu W."/>
            <person name="Liu X."/>
            <person name="Perez L."/>
            <person name="Shen H."/>
            <person name="Wang Q."/>
            <person name="Watt J."/>
            <person name="Xi L."/>
            <person name="Xin Y."/>
            <person name="Zhou J."/>
            <person name="Deng J."/>
            <person name="Jiang H."/>
            <person name="Liu Y."/>
            <person name="Qu J."/>
            <person name="Song X.-Z."/>
            <person name="Zhang L."/>
            <person name="Villasana D."/>
            <person name="Johnson A."/>
            <person name="Liu J."/>
            <person name="Liyanage D."/>
            <person name="Lorensuhewa L."/>
            <person name="Robinson T."/>
            <person name="Song A."/>
            <person name="Song B.-B."/>
            <person name="Dinh H."/>
            <person name="Thornton R."/>
            <person name="Coyle M."/>
            <person name="Francisco L."/>
            <person name="Jackson L."/>
            <person name="Javaid M."/>
            <person name="Korchina V."/>
            <person name="Kovar C."/>
            <person name="Mata R."/>
            <person name="Mathew T."/>
            <person name="Ngo R."/>
            <person name="Nguyen L."/>
            <person name="Nguyen N."/>
            <person name="Okwuonu G."/>
            <person name="Ongeri F."/>
            <person name="Pham C."/>
            <person name="Simmons D."/>
            <person name="Wilczek-Boney K."/>
            <person name="Hale W."/>
            <person name="Jakkamsetti A."/>
            <person name="Pham P."/>
            <person name="Ruth R."/>
            <person name="San Lucas F."/>
            <person name="Warren J."/>
            <person name="Zhang J."/>
            <person name="Zhao Z."/>
            <person name="Zhou C."/>
            <person name="Zhu D."/>
            <person name="Lee S."/>
            <person name="Bess C."/>
            <person name="Blankenburg K."/>
            <person name="Forbes L."/>
            <person name="Fu Q."/>
            <person name="Gubbala S."/>
            <person name="Hirani K."/>
            <person name="Jayaseelan J.C."/>
            <person name="Lara F."/>
            <person name="Munidasa M."/>
            <person name="Palculict T."/>
            <person name="Patil S."/>
            <person name="Pu L.-L."/>
            <person name="Saada N."/>
            <person name="Tang L."/>
            <person name="Weissenberger G."/>
            <person name="Zhu Y."/>
            <person name="Hemphill L."/>
            <person name="Shang Y."/>
            <person name="Youmans B."/>
            <person name="Ayvaz T."/>
            <person name="Ross M."/>
            <person name="Santibanez J."/>
            <person name="Aqrawi P."/>
            <person name="Gross S."/>
            <person name="Joshi V."/>
            <person name="Fowler G."/>
            <person name="Nazareth L."/>
            <person name="Reid J."/>
            <person name="Worley K."/>
            <person name="Petrosino J."/>
            <person name="Highlander S."/>
            <person name="Gibbs R."/>
        </authorList>
    </citation>
    <scope>NUCLEOTIDE SEQUENCE [LARGE SCALE GENOMIC DNA]</scope>
    <source>
        <strain evidence="1 2">ATCC 25644</strain>
    </source>
</reference>
<protein>
    <submittedName>
        <fullName evidence="1">Uncharacterized protein</fullName>
    </submittedName>
</protein>
<organism evidence="1 2">
    <name type="scientific">Ligilactobacillus ruminis ATCC 25644</name>
    <dbReference type="NCBI Taxonomy" id="525362"/>
    <lineage>
        <taxon>Bacteria</taxon>
        <taxon>Bacillati</taxon>
        <taxon>Bacillota</taxon>
        <taxon>Bacilli</taxon>
        <taxon>Lactobacillales</taxon>
        <taxon>Lactobacillaceae</taxon>
        <taxon>Ligilactobacillus</taxon>
    </lineage>
</organism>
<evidence type="ECO:0000313" key="1">
    <source>
        <dbReference type="EMBL" id="EFZ34068.1"/>
    </source>
</evidence>
<gene>
    <name evidence="1" type="ORF">HMPREF0542_11702</name>
</gene>